<dbReference type="EMBL" id="FMTP01000001">
    <property type="protein sequence ID" value="SCW34449.1"/>
    <property type="molecule type" value="Genomic_DNA"/>
</dbReference>
<evidence type="ECO:0000313" key="2">
    <source>
        <dbReference type="Proteomes" id="UP000198889"/>
    </source>
</evidence>
<dbReference type="InterPro" id="IPR050767">
    <property type="entry name" value="Sel1_AlgK"/>
</dbReference>
<sequence length="343" mass="36601">MGHGWISFTELTQIGPELLRARISENPAAAARWVEAAALAGIVNAQIAWGQMLVDGHGVARDPAAGLRWFQLAAAAGSADGINMVGRCHELGWGVPVDPARAAALYRQAAERGHGWAQFNLATLLLDGRGLAADRMQALHWYVRAARGGETDAAAKSATMIGRSLELGWERPARPAAALRWYRRGAEGGDYRGQFDYARLLLERSGRLDLAEPWFARCIESGVPAFCRHVAAALREALDPALRRLALRALERAAQSGAPADLRALGGARAEGLGGTPDPEGAAHAFRRAREAEARPAAYGGVASAPFPTGFSPARKGAHAVISRLRRLLGRPASRRGQITVKL</sequence>
<evidence type="ECO:0000313" key="1">
    <source>
        <dbReference type="EMBL" id="SCW34449.1"/>
    </source>
</evidence>
<dbReference type="Proteomes" id="UP000198889">
    <property type="component" value="Unassembled WGS sequence"/>
</dbReference>
<organism evidence="1 2">
    <name type="scientific">Ancylobacter rudongensis</name>
    <dbReference type="NCBI Taxonomy" id="177413"/>
    <lineage>
        <taxon>Bacteria</taxon>
        <taxon>Pseudomonadati</taxon>
        <taxon>Pseudomonadota</taxon>
        <taxon>Alphaproteobacteria</taxon>
        <taxon>Hyphomicrobiales</taxon>
        <taxon>Xanthobacteraceae</taxon>
        <taxon>Ancylobacter</taxon>
    </lineage>
</organism>
<name>A0A1G4PQY2_9HYPH</name>
<dbReference type="SMART" id="SM00671">
    <property type="entry name" value="SEL1"/>
    <property type="match status" value="4"/>
</dbReference>
<dbReference type="Gene3D" id="1.25.40.10">
    <property type="entry name" value="Tetratricopeptide repeat domain"/>
    <property type="match status" value="2"/>
</dbReference>
<evidence type="ECO:0008006" key="3">
    <source>
        <dbReference type="Google" id="ProtNLM"/>
    </source>
</evidence>
<gene>
    <name evidence="1" type="ORF">SAMN05660859_0706</name>
</gene>
<protein>
    <recommendedName>
        <fullName evidence="3">TPR repeat</fullName>
    </recommendedName>
</protein>
<reference evidence="2" key="1">
    <citation type="submission" date="2016-10" db="EMBL/GenBank/DDBJ databases">
        <authorList>
            <person name="Varghese N."/>
            <person name="Submissions S."/>
        </authorList>
    </citation>
    <scope>NUCLEOTIDE SEQUENCE [LARGE SCALE GENOMIC DNA]</scope>
    <source>
        <strain evidence="2">CGMCC 1.1761</strain>
    </source>
</reference>
<dbReference type="AlphaFoldDB" id="A0A1G4PQY2"/>
<dbReference type="InterPro" id="IPR011990">
    <property type="entry name" value="TPR-like_helical_dom_sf"/>
</dbReference>
<keyword evidence="2" id="KW-1185">Reference proteome</keyword>
<proteinExistence type="predicted"/>
<accession>A0A1G4PQY2</accession>
<dbReference type="InterPro" id="IPR006597">
    <property type="entry name" value="Sel1-like"/>
</dbReference>
<dbReference type="SUPFAM" id="SSF81901">
    <property type="entry name" value="HCP-like"/>
    <property type="match status" value="2"/>
</dbReference>
<dbReference type="PANTHER" id="PTHR11102:SF160">
    <property type="entry name" value="ERAD-ASSOCIATED E3 UBIQUITIN-PROTEIN LIGASE COMPONENT HRD3"/>
    <property type="match status" value="1"/>
</dbReference>
<dbReference type="PANTHER" id="PTHR11102">
    <property type="entry name" value="SEL-1-LIKE PROTEIN"/>
    <property type="match status" value="1"/>
</dbReference>
<dbReference type="Pfam" id="PF08238">
    <property type="entry name" value="Sel1"/>
    <property type="match status" value="5"/>
</dbReference>
<dbReference type="STRING" id="177413.SAMN05660859_0706"/>